<dbReference type="Gene3D" id="1.10.287.130">
    <property type="match status" value="1"/>
</dbReference>
<dbReference type="InterPro" id="IPR003661">
    <property type="entry name" value="HisK_dim/P_dom"/>
</dbReference>
<evidence type="ECO:0000256" key="2">
    <source>
        <dbReference type="ARBA" id="ARBA00022679"/>
    </source>
</evidence>
<dbReference type="SUPFAM" id="SSF47384">
    <property type="entry name" value="Homodimeric domain of signal transducing histidine kinase"/>
    <property type="match status" value="1"/>
</dbReference>
<keyword evidence="5" id="KW-0067">ATP-binding</keyword>
<dbReference type="InterPro" id="IPR005467">
    <property type="entry name" value="His_kinase_dom"/>
</dbReference>
<dbReference type="Pfam" id="PF02518">
    <property type="entry name" value="HATPase_c"/>
    <property type="match status" value="1"/>
</dbReference>
<keyword evidence="2" id="KW-0808">Transferase</keyword>
<dbReference type="AlphaFoldDB" id="X1KGP9"/>
<dbReference type="PRINTS" id="PR00344">
    <property type="entry name" value="BCTRLSENSOR"/>
</dbReference>
<evidence type="ECO:0000259" key="7">
    <source>
        <dbReference type="PROSITE" id="PS50109"/>
    </source>
</evidence>
<accession>X1KGP9</accession>
<dbReference type="SMART" id="SM00387">
    <property type="entry name" value="HATPase_c"/>
    <property type="match status" value="1"/>
</dbReference>
<dbReference type="PROSITE" id="PS50109">
    <property type="entry name" value="HIS_KIN"/>
    <property type="match status" value="1"/>
</dbReference>
<dbReference type="InterPro" id="IPR036890">
    <property type="entry name" value="HATPase_C_sf"/>
</dbReference>
<dbReference type="PANTHER" id="PTHR43065:SF10">
    <property type="entry name" value="PEROXIDE STRESS-ACTIVATED HISTIDINE KINASE MAK3"/>
    <property type="match status" value="1"/>
</dbReference>
<name>X1KGP9_9ZZZZ</name>
<organism evidence="8">
    <name type="scientific">marine sediment metagenome</name>
    <dbReference type="NCBI Taxonomy" id="412755"/>
    <lineage>
        <taxon>unclassified sequences</taxon>
        <taxon>metagenomes</taxon>
        <taxon>ecological metagenomes</taxon>
    </lineage>
</organism>
<sequence length="214" mass="23465">MAGGVGHELRNPLASIKNAVYFLNMVLEDINPQVKESLQIIEEEVNSSEKIISGLLGYARPKPPNLRMVKINSIIQEVLSRTNIPENVEIINRLDVALPFILADPDQLIQVFGNLILNAIQAMFEGGQLIVKTEVQSQEEITISFTDTGVGISEEDLSKIFEPLYTTKAKGIGLGLAICKAIIEKHKGSIEVTSEIKKGSTFSIKLPLGEKEVL</sequence>
<dbReference type="PANTHER" id="PTHR43065">
    <property type="entry name" value="SENSOR HISTIDINE KINASE"/>
    <property type="match status" value="1"/>
</dbReference>
<keyword evidence="4" id="KW-0418">Kinase</keyword>
<proteinExistence type="predicted"/>
<dbReference type="Pfam" id="PF00512">
    <property type="entry name" value="HisKA"/>
    <property type="match status" value="1"/>
</dbReference>
<dbReference type="InterPro" id="IPR036097">
    <property type="entry name" value="HisK_dim/P_sf"/>
</dbReference>
<feature type="domain" description="Histidine kinase" evidence="7">
    <location>
        <begin position="4"/>
        <end position="210"/>
    </location>
</feature>
<protein>
    <recommendedName>
        <fullName evidence="7">Histidine kinase domain-containing protein</fullName>
    </recommendedName>
</protein>
<evidence type="ECO:0000313" key="8">
    <source>
        <dbReference type="EMBL" id="GAH81238.1"/>
    </source>
</evidence>
<dbReference type="GO" id="GO:0000155">
    <property type="term" value="F:phosphorelay sensor kinase activity"/>
    <property type="evidence" value="ECO:0007669"/>
    <property type="project" value="InterPro"/>
</dbReference>
<dbReference type="EMBL" id="BARU01040771">
    <property type="protein sequence ID" value="GAH81238.1"/>
    <property type="molecule type" value="Genomic_DNA"/>
</dbReference>
<dbReference type="SUPFAM" id="SSF55874">
    <property type="entry name" value="ATPase domain of HSP90 chaperone/DNA topoisomerase II/histidine kinase"/>
    <property type="match status" value="1"/>
</dbReference>
<dbReference type="InterPro" id="IPR003594">
    <property type="entry name" value="HATPase_dom"/>
</dbReference>
<evidence type="ECO:0000256" key="3">
    <source>
        <dbReference type="ARBA" id="ARBA00022741"/>
    </source>
</evidence>
<evidence type="ECO:0000256" key="6">
    <source>
        <dbReference type="ARBA" id="ARBA00023012"/>
    </source>
</evidence>
<keyword evidence="1" id="KW-0597">Phosphoprotein</keyword>
<gene>
    <name evidence="8" type="ORF">S03H2_62979</name>
</gene>
<evidence type="ECO:0000256" key="1">
    <source>
        <dbReference type="ARBA" id="ARBA00022553"/>
    </source>
</evidence>
<dbReference type="GO" id="GO:0005524">
    <property type="term" value="F:ATP binding"/>
    <property type="evidence" value="ECO:0007669"/>
    <property type="project" value="UniProtKB-KW"/>
</dbReference>
<evidence type="ECO:0000256" key="5">
    <source>
        <dbReference type="ARBA" id="ARBA00022840"/>
    </source>
</evidence>
<dbReference type="InterPro" id="IPR004358">
    <property type="entry name" value="Sig_transdc_His_kin-like_C"/>
</dbReference>
<dbReference type="SMART" id="SM00388">
    <property type="entry name" value="HisKA"/>
    <property type="match status" value="1"/>
</dbReference>
<reference evidence="8" key="1">
    <citation type="journal article" date="2014" name="Front. Microbiol.">
        <title>High frequency of phylogenetically diverse reductive dehalogenase-homologous genes in deep subseafloor sedimentary metagenomes.</title>
        <authorList>
            <person name="Kawai M."/>
            <person name="Futagami T."/>
            <person name="Toyoda A."/>
            <person name="Takaki Y."/>
            <person name="Nishi S."/>
            <person name="Hori S."/>
            <person name="Arai W."/>
            <person name="Tsubouchi T."/>
            <person name="Morono Y."/>
            <person name="Uchiyama I."/>
            <person name="Ito T."/>
            <person name="Fujiyama A."/>
            <person name="Inagaki F."/>
            <person name="Takami H."/>
        </authorList>
    </citation>
    <scope>NUCLEOTIDE SEQUENCE</scope>
    <source>
        <strain evidence="8">Expedition CK06-06</strain>
    </source>
</reference>
<dbReference type="Gene3D" id="3.30.565.10">
    <property type="entry name" value="Histidine kinase-like ATPase, C-terminal domain"/>
    <property type="match status" value="1"/>
</dbReference>
<keyword evidence="6" id="KW-0902">Two-component regulatory system</keyword>
<evidence type="ECO:0000256" key="4">
    <source>
        <dbReference type="ARBA" id="ARBA00022777"/>
    </source>
</evidence>
<comment type="caution">
    <text evidence="8">The sequence shown here is derived from an EMBL/GenBank/DDBJ whole genome shotgun (WGS) entry which is preliminary data.</text>
</comment>
<keyword evidence="3" id="KW-0547">Nucleotide-binding</keyword>
<dbReference type="CDD" id="cd00082">
    <property type="entry name" value="HisKA"/>
    <property type="match status" value="1"/>
</dbReference>